<dbReference type="Pfam" id="PF13595">
    <property type="entry name" value="DUF4138"/>
    <property type="match status" value="1"/>
</dbReference>
<feature type="chain" id="PRO_5023128056" evidence="1">
    <location>
        <begin position="19"/>
        <end position="283"/>
    </location>
</feature>
<feature type="signal peptide" evidence="1">
    <location>
        <begin position="1"/>
        <end position="18"/>
    </location>
</feature>
<dbReference type="OrthoDB" id="1038500at2"/>
<dbReference type="EMBL" id="VORW01000020">
    <property type="protein sequence ID" value="TXE04770.1"/>
    <property type="molecule type" value="Genomic_DNA"/>
</dbReference>
<name>A0A5C7ABV8_9BACT</name>
<organism evidence="2 3">
    <name type="scientific">Algoriphagus aquimarinus</name>
    <dbReference type="NCBI Taxonomy" id="237018"/>
    <lineage>
        <taxon>Bacteria</taxon>
        <taxon>Pseudomonadati</taxon>
        <taxon>Bacteroidota</taxon>
        <taxon>Cytophagia</taxon>
        <taxon>Cytophagales</taxon>
        <taxon>Cyclobacteriaceae</taxon>
        <taxon>Algoriphagus</taxon>
    </lineage>
</organism>
<dbReference type="RefSeq" id="WP_146920314.1">
    <property type="nucleotide sequence ID" value="NZ_VORW01000020.1"/>
</dbReference>
<gene>
    <name evidence="2" type="ORF">ESV85_18695</name>
</gene>
<accession>A0A5C7ABV8</accession>
<comment type="caution">
    <text evidence="2">The sequence shown here is derived from an EMBL/GenBank/DDBJ whole genome shotgun (WGS) entry which is preliminary data.</text>
</comment>
<dbReference type="Proteomes" id="UP000321935">
    <property type="component" value="Unassembled WGS sequence"/>
</dbReference>
<sequence>MKISMLLIALALSRICCAQFVEEAQVEIYPIQIGWDKTTVLVFPFEVVSADFGSPAVLSQKDKAAPNVLKLKAGQRHFASTSMYVITTEGKLYPFSVGYTEYPDARPIDMGRQKEVEHAKVMLKESSMNPAYLAAVLDEMSQRIPKELSWGKKSGLVRLGLGKLVEKDGVLFFQLAVENKSWVDYLPEKWVFTIQDKRQAKRTAIRQLAMEPVSFTTFKGVGGRSSALGVFAFPKFTISDAKELTIQVFEKNGDRNPVLLISGKELLQSDPILISNHNLNNHD</sequence>
<dbReference type="InterPro" id="IPR022298">
    <property type="entry name" value="Conjug_transposon_TraN"/>
</dbReference>
<evidence type="ECO:0000256" key="1">
    <source>
        <dbReference type="SAM" id="SignalP"/>
    </source>
</evidence>
<evidence type="ECO:0000313" key="2">
    <source>
        <dbReference type="EMBL" id="TXE04770.1"/>
    </source>
</evidence>
<keyword evidence="1" id="KW-0732">Signal</keyword>
<evidence type="ECO:0000313" key="3">
    <source>
        <dbReference type="Proteomes" id="UP000321935"/>
    </source>
</evidence>
<dbReference type="AlphaFoldDB" id="A0A5C7ABV8"/>
<proteinExistence type="predicted"/>
<protein>
    <submittedName>
        <fullName evidence="2">DUF4138 domain-containing protein</fullName>
    </submittedName>
</protein>
<reference evidence="2 3" key="1">
    <citation type="submission" date="2019-08" db="EMBL/GenBank/DDBJ databases">
        <title>Genomes sequence of Algoriphagus aquimarinus ACAM450.</title>
        <authorList>
            <person name="Bowman J.P."/>
        </authorList>
    </citation>
    <scope>NUCLEOTIDE SEQUENCE [LARGE SCALE GENOMIC DNA]</scope>
    <source>
        <strain evidence="2 3">ACAM 450</strain>
    </source>
</reference>